<dbReference type="PANTHER" id="PTHR21398:SF4">
    <property type="entry name" value="AGAP002980-PA"/>
    <property type="match status" value="1"/>
</dbReference>
<dbReference type="InterPro" id="IPR006631">
    <property type="entry name" value="DM4_12"/>
</dbReference>
<evidence type="ECO:0000313" key="2">
    <source>
        <dbReference type="EMBL" id="KPI97111.1"/>
    </source>
</evidence>
<dbReference type="Proteomes" id="UP000053268">
    <property type="component" value="Unassembled WGS sequence"/>
</dbReference>
<protein>
    <submittedName>
        <fullName evidence="2">Uncharacterized protein</fullName>
    </submittedName>
</protein>
<dbReference type="SMART" id="SM00718">
    <property type="entry name" value="DM4_12"/>
    <property type="match status" value="1"/>
</dbReference>
<dbReference type="AlphaFoldDB" id="A0A194PUM8"/>
<evidence type="ECO:0000256" key="1">
    <source>
        <dbReference type="SAM" id="SignalP"/>
    </source>
</evidence>
<proteinExistence type="predicted"/>
<gene>
    <name evidence="2" type="ORF">RR46_05728</name>
</gene>
<keyword evidence="3" id="KW-1185">Reference proteome</keyword>
<keyword evidence="1" id="KW-0732">Signal</keyword>
<dbReference type="PANTHER" id="PTHR21398">
    <property type="entry name" value="AGAP007094-PA"/>
    <property type="match status" value="1"/>
</dbReference>
<evidence type="ECO:0000313" key="3">
    <source>
        <dbReference type="Proteomes" id="UP000053268"/>
    </source>
</evidence>
<feature type="signal peptide" evidence="1">
    <location>
        <begin position="1"/>
        <end position="18"/>
    </location>
</feature>
<reference evidence="2 3" key="1">
    <citation type="journal article" date="2015" name="Nat. Commun.">
        <title>Outbred genome sequencing and CRISPR/Cas9 gene editing in butterflies.</title>
        <authorList>
            <person name="Li X."/>
            <person name="Fan D."/>
            <person name="Zhang W."/>
            <person name="Liu G."/>
            <person name="Zhang L."/>
            <person name="Zhao L."/>
            <person name="Fang X."/>
            <person name="Chen L."/>
            <person name="Dong Y."/>
            <person name="Chen Y."/>
            <person name="Ding Y."/>
            <person name="Zhao R."/>
            <person name="Feng M."/>
            <person name="Zhu Y."/>
            <person name="Feng Y."/>
            <person name="Jiang X."/>
            <person name="Zhu D."/>
            <person name="Xiang H."/>
            <person name="Feng X."/>
            <person name="Li S."/>
            <person name="Wang J."/>
            <person name="Zhang G."/>
            <person name="Kronforst M.R."/>
            <person name="Wang W."/>
        </authorList>
    </citation>
    <scope>NUCLEOTIDE SEQUENCE [LARGE SCALE GENOMIC DNA]</scope>
    <source>
        <strain evidence="2">Ya'a_city_454_Px</strain>
        <tissue evidence="2">Whole body</tissue>
    </source>
</reference>
<name>A0A194PUM8_PAPXU</name>
<dbReference type="EMBL" id="KQ459591">
    <property type="protein sequence ID" value="KPI97111.1"/>
    <property type="molecule type" value="Genomic_DNA"/>
</dbReference>
<dbReference type="Pfam" id="PF07841">
    <property type="entry name" value="DM4_12"/>
    <property type="match status" value="1"/>
</dbReference>
<sequence>MCTKFLIILLCILPKINSSESDIASDVLQRSRRQLLFPNSTLFQFNAGVGTPTPIKTINFNWAFQANFQLPWNRSQIPLDILEAESGYPGFSRRKRELNDEKFNHDTMSENYQNDAKLYHFYKYVEDVLNGFGYNGSSCVLRTLCQLAAEPLHVDDEEDLLHEIATFILNPENDTNDDGTTSPEATPYIDAYKSGFNVEQCYDKYNDCTITLIDIWHKTSHRGDLWGRPMPSSGRLMADKKKKKLTILLSKLAR</sequence>
<organism evidence="2 3">
    <name type="scientific">Papilio xuthus</name>
    <name type="common">Asian swallowtail butterfly</name>
    <dbReference type="NCBI Taxonomy" id="66420"/>
    <lineage>
        <taxon>Eukaryota</taxon>
        <taxon>Metazoa</taxon>
        <taxon>Ecdysozoa</taxon>
        <taxon>Arthropoda</taxon>
        <taxon>Hexapoda</taxon>
        <taxon>Insecta</taxon>
        <taxon>Pterygota</taxon>
        <taxon>Neoptera</taxon>
        <taxon>Endopterygota</taxon>
        <taxon>Lepidoptera</taxon>
        <taxon>Glossata</taxon>
        <taxon>Ditrysia</taxon>
        <taxon>Papilionoidea</taxon>
        <taxon>Papilionidae</taxon>
        <taxon>Papilioninae</taxon>
        <taxon>Papilio</taxon>
    </lineage>
</organism>
<feature type="chain" id="PRO_5008263705" evidence="1">
    <location>
        <begin position="19"/>
        <end position="254"/>
    </location>
</feature>
<accession>A0A194PUM8</accession>